<feature type="domain" description="PPIase FKBP-type" evidence="4">
    <location>
        <begin position="97"/>
        <end position="216"/>
    </location>
</feature>
<feature type="region of interest" description="Disordered" evidence="2">
    <location>
        <begin position="1"/>
        <end position="29"/>
    </location>
</feature>
<keyword evidence="3" id="KW-0812">Transmembrane</keyword>
<protein>
    <recommendedName>
        <fullName evidence="1">peptidylprolyl isomerase</fullName>
        <ecNumber evidence="1">5.2.1.8</ecNumber>
    </recommendedName>
</protein>
<dbReference type="InterPro" id="IPR001179">
    <property type="entry name" value="PPIase_FKBP_dom"/>
</dbReference>
<keyword evidence="3" id="KW-1133">Transmembrane helix</keyword>
<dbReference type="EMBL" id="HBEC01020223">
    <property type="protein sequence ID" value="CAD8289417.1"/>
    <property type="molecule type" value="Transcribed_RNA"/>
</dbReference>
<evidence type="ECO:0000256" key="1">
    <source>
        <dbReference type="PROSITE-ProRule" id="PRU00277"/>
    </source>
</evidence>
<accession>A0A7R9YVU0</accession>
<feature type="transmembrane region" description="Helical" evidence="3">
    <location>
        <begin position="37"/>
        <end position="59"/>
    </location>
</feature>
<keyword evidence="1" id="KW-0413">Isomerase</keyword>
<evidence type="ECO:0000259" key="4">
    <source>
        <dbReference type="PROSITE" id="PS50059"/>
    </source>
</evidence>
<keyword evidence="1" id="KW-0697">Rotamase</keyword>
<sequence>MACAKPGEPMQQVQAHSADSPETAPPVGGCVGRRRSMLLAAAAAALPMAAAVAPANAGFKKEMKKKRLTEEDYTPSEEVGLPIYETEEGSGPDIKLGDRVLVHFDVMYRGLDVVSSRASRLLGANRTISEPFEFIVGSPVAEVSKKQMSDSAGGLFSGQGGPRPPPALSTAVLGMRRGGRRSVLVTDPARGYGDKGVGEMPGNTTFELKVEVLRVGA</sequence>
<dbReference type="PANTHER" id="PTHR47862">
    <property type="entry name" value="PEPTIDYL-PROLYL CIS-TRANS ISOMERASE FKBP18, CHLOROPLASTIC"/>
    <property type="match status" value="1"/>
</dbReference>
<organism evidence="5">
    <name type="scientific">Chlamydomonas euryale</name>
    <dbReference type="NCBI Taxonomy" id="1486919"/>
    <lineage>
        <taxon>Eukaryota</taxon>
        <taxon>Viridiplantae</taxon>
        <taxon>Chlorophyta</taxon>
        <taxon>core chlorophytes</taxon>
        <taxon>Chlorophyceae</taxon>
        <taxon>CS clade</taxon>
        <taxon>Chlamydomonadales</taxon>
        <taxon>Chlamydomonadaceae</taxon>
        <taxon>Chlamydomonas</taxon>
    </lineage>
</organism>
<dbReference type="Pfam" id="PF00254">
    <property type="entry name" value="FKBP_C"/>
    <property type="match status" value="1"/>
</dbReference>
<evidence type="ECO:0000313" key="5">
    <source>
        <dbReference type="EMBL" id="CAD8289417.1"/>
    </source>
</evidence>
<dbReference type="EC" id="5.2.1.8" evidence="1"/>
<dbReference type="SUPFAM" id="SSF54534">
    <property type="entry name" value="FKBP-like"/>
    <property type="match status" value="1"/>
</dbReference>
<dbReference type="Gene3D" id="3.10.50.40">
    <property type="match status" value="1"/>
</dbReference>
<proteinExistence type="predicted"/>
<dbReference type="GO" id="GO:0003755">
    <property type="term" value="F:peptidyl-prolyl cis-trans isomerase activity"/>
    <property type="evidence" value="ECO:0007669"/>
    <property type="project" value="UniProtKB-KW"/>
</dbReference>
<dbReference type="InterPro" id="IPR044180">
    <property type="entry name" value="FKBP18-like"/>
</dbReference>
<dbReference type="AlphaFoldDB" id="A0A7R9YVU0"/>
<dbReference type="InterPro" id="IPR046357">
    <property type="entry name" value="PPIase_dom_sf"/>
</dbReference>
<evidence type="ECO:0000256" key="2">
    <source>
        <dbReference type="SAM" id="MobiDB-lite"/>
    </source>
</evidence>
<dbReference type="PANTHER" id="PTHR47862:SF1">
    <property type="entry name" value="PEPTIDYL-PROLYL CIS-TRANS ISOMERASE FKBP18, CHLOROPLASTIC"/>
    <property type="match status" value="1"/>
</dbReference>
<keyword evidence="3" id="KW-0472">Membrane</keyword>
<dbReference type="GO" id="GO:0009543">
    <property type="term" value="C:chloroplast thylakoid lumen"/>
    <property type="evidence" value="ECO:0007669"/>
    <property type="project" value="TreeGrafter"/>
</dbReference>
<evidence type="ECO:0000256" key="3">
    <source>
        <dbReference type="SAM" id="Phobius"/>
    </source>
</evidence>
<gene>
    <name evidence="5" type="ORF">CEUR00632_LOCUS9456</name>
</gene>
<name>A0A7R9YVU0_9CHLO</name>
<comment type="catalytic activity">
    <reaction evidence="1">
        <text>[protein]-peptidylproline (omega=180) = [protein]-peptidylproline (omega=0)</text>
        <dbReference type="Rhea" id="RHEA:16237"/>
        <dbReference type="Rhea" id="RHEA-COMP:10747"/>
        <dbReference type="Rhea" id="RHEA-COMP:10748"/>
        <dbReference type="ChEBI" id="CHEBI:83833"/>
        <dbReference type="ChEBI" id="CHEBI:83834"/>
        <dbReference type="EC" id="5.2.1.8"/>
    </reaction>
</comment>
<reference evidence="5" key="1">
    <citation type="submission" date="2021-01" db="EMBL/GenBank/DDBJ databases">
        <authorList>
            <person name="Corre E."/>
            <person name="Pelletier E."/>
            <person name="Niang G."/>
            <person name="Scheremetjew M."/>
            <person name="Finn R."/>
            <person name="Kale V."/>
            <person name="Holt S."/>
            <person name="Cochrane G."/>
            <person name="Meng A."/>
            <person name="Brown T."/>
            <person name="Cohen L."/>
        </authorList>
    </citation>
    <scope>NUCLEOTIDE SEQUENCE</scope>
    <source>
        <strain evidence="5">CCMP219</strain>
    </source>
</reference>
<dbReference type="PROSITE" id="PS50059">
    <property type="entry name" value="FKBP_PPIASE"/>
    <property type="match status" value="1"/>
</dbReference>